<name>A0ABY7MHT8_9BRAD</name>
<accession>A0ABY7MHT8</accession>
<organism evidence="1 2">
    <name type="scientific">Bradyrhizobium xenonodulans</name>
    <dbReference type="NCBI Taxonomy" id="2736875"/>
    <lineage>
        <taxon>Bacteria</taxon>
        <taxon>Pseudomonadati</taxon>
        <taxon>Pseudomonadota</taxon>
        <taxon>Alphaproteobacteria</taxon>
        <taxon>Hyphomicrobiales</taxon>
        <taxon>Nitrobacteraceae</taxon>
        <taxon>Bradyrhizobium</taxon>
    </lineage>
</organism>
<proteinExistence type="predicted"/>
<dbReference type="Proteomes" id="UP001179614">
    <property type="component" value="Chromosome"/>
</dbReference>
<gene>
    <name evidence="1" type="ORF">I3J27_34115</name>
</gene>
<reference evidence="1" key="1">
    <citation type="submission" date="2021-12" db="EMBL/GenBank/DDBJ databases">
        <title>Bradyrhizobium xenonodulans sp. nov.</title>
        <authorList>
            <person name="Claassens R."/>
            <person name="Venter S.N."/>
            <person name="Beukes C.W."/>
            <person name="Stepkowski T."/>
            <person name="Steenkamp E.T."/>
        </authorList>
    </citation>
    <scope>NUCLEOTIDE SEQUENCE</scope>
    <source>
        <strain evidence="1">14AB</strain>
    </source>
</reference>
<keyword evidence="2" id="KW-1185">Reference proteome</keyword>
<evidence type="ECO:0000313" key="2">
    <source>
        <dbReference type="Proteomes" id="UP001179614"/>
    </source>
</evidence>
<dbReference type="RefSeq" id="WP_270163252.1">
    <property type="nucleotide sequence ID" value="NZ_CP089391.1"/>
</dbReference>
<protein>
    <submittedName>
        <fullName evidence="1">Uncharacterized protein</fullName>
    </submittedName>
</protein>
<sequence length="130" mass="14208">MPIPDVVSIFDSLEKLALQFSFLTVQGHRGPHPGKAGVYESPLETEAVGCGVLVQAKMTANRRNIDEAFDAYRLLSLIGVDSFGVKPMFASGVLLGNGDVFLGSSEEIRERQRVLIGLRSRDQHAPTCHR</sequence>
<evidence type="ECO:0000313" key="1">
    <source>
        <dbReference type="EMBL" id="WBL77962.1"/>
    </source>
</evidence>
<dbReference type="EMBL" id="CP089391">
    <property type="protein sequence ID" value="WBL77962.1"/>
    <property type="molecule type" value="Genomic_DNA"/>
</dbReference>